<sequence length="144" mass="15991">MTPDGRHFMGYGKRTQKEAASYLSDILGSDVTPLELIDPYYYHLDTAFSPLTDDIALYNPRSFTEVGRQTLSDSFTTLIETSEEDNRYMAPNLLRHNNNLVMAEGISDSLKQTLAGHGFTVHTVATSEFLKGGGSIKCLSLQIH</sequence>
<organism evidence="1 2">
    <name type="scientific">candidate division WS6 bacterium OLB20</name>
    <dbReference type="NCBI Taxonomy" id="1617426"/>
    <lineage>
        <taxon>Bacteria</taxon>
        <taxon>Candidatus Dojkabacteria</taxon>
    </lineage>
</organism>
<evidence type="ECO:0000313" key="2">
    <source>
        <dbReference type="Proteomes" id="UP000070457"/>
    </source>
</evidence>
<dbReference type="GO" id="GO:0016740">
    <property type="term" value="F:transferase activity"/>
    <property type="evidence" value="ECO:0007669"/>
    <property type="project" value="UniProtKB-KW"/>
</dbReference>
<dbReference type="Proteomes" id="UP000070457">
    <property type="component" value="Unassembled WGS sequence"/>
</dbReference>
<accession>A0A136LY02</accession>
<dbReference type="SUPFAM" id="SSF55909">
    <property type="entry name" value="Pentein"/>
    <property type="match status" value="1"/>
</dbReference>
<protein>
    <submittedName>
        <fullName evidence="1">Amidinotransferase</fullName>
    </submittedName>
</protein>
<dbReference type="STRING" id="1617426.TR69_WS6001000481"/>
<keyword evidence="1" id="KW-0808">Transferase</keyword>
<dbReference type="AlphaFoldDB" id="A0A136LY02"/>
<evidence type="ECO:0000313" key="1">
    <source>
        <dbReference type="EMBL" id="KXK26477.1"/>
    </source>
</evidence>
<dbReference type="EMBL" id="JYNZ01000003">
    <property type="protein sequence ID" value="KXK26477.1"/>
    <property type="molecule type" value="Genomic_DNA"/>
</dbReference>
<comment type="caution">
    <text evidence="1">The sequence shown here is derived from an EMBL/GenBank/DDBJ whole genome shotgun (WGS) entry which is preliminary data.</text>
</comment>
<reference evidence="1 2" key="1">
    <citation type="submission" date="2015-02" db="EMBL/GenBank/DDBJ databases">
        <title>Improved understanding of the partial-nitritation anammox process through 23 genomes representing the majority of the microbial community.</title>
        <authorList>
            <person name="Speth D.R."/>
            <person name="In T Zandt M."/>
            <person name="Guerrero Cruz S."/>
            <person name="Jetten M.S."/>
            <person name="Dutilh B.E."/>
        </authorList>
    </citation>
    <scope>NUCLEOTIDE SEQUENCE [LARGE SCALE GENOMIC DNA]</scope>
    <source>
        <strain evidence="1">OLB20</strain>
    </source>
</reference>
<gene>
    <name evidence="1" type="ORF">TR69_WS6001000481</name>
</gene>
<proteinExistence type="predicted"/>
<dbReference type="Gene3D" id="3.75.10.10">
    <property type="entry name" value="L-arginine/glycine Amidinotransferase, Chain A"/>
    <property type="match status" value="1"/>
</dbReference>
<name>A0A136LY02_9BACT</name>